<keyword evidence="3 6" id="KW-0812">Transmembrane</keyword>
<dbReference type="EMBL" id="UHEF01000001">
    <property type="protein sequence ID" value="SUM89187.1"/>
    <property type="molecule type" value="Genomic_DNA"/>
</dbReference>
<feature type="transmembrane region" description="Helical" evidence="6">
    <location>
        <begin position="39"/>
        <end position="59"/>
    </location>
</feature>
<comment type="subcellular location">
    <subcellularLocation>
        <location evidence="1">Cell membrane</location>
        <topology evidence="1">Multi-pass membrane protein</topology>
    </subcellularLocation>
</comment>
<feature type="transmembrane region" description="Helical" evidence="6">
    <location>
        <begin position="386"/>
        <end position="405"/>
    </location>
</feature>
<sequence>MKKLGFWSIVLLAINSIIGSGIFLSPGAVISIAGSYTPYVYILAAIFASILAVTFAAASKYVNKSGAAYAYATAAFGDNIGFYVGITRFIAACIAWGVMSTAVVKTVITIFGGDNTNTTLITIGFLILMVTLLLINITGNKLFEIINNLSTIGKLLALVTTIVAGIVVIVTTGEVRFSEVTHIVDTSKIDTTTFVLAIIAAFYAFTGFESVASGSEDMKNPEKNLPRAIPLAILSIAAVYLGIILVTMALNPQALIETKQVVSLVAVFHSPIIQNIILYGALISMFGINVAASFSTPRIIEAIANQQQISPWFKKRTKYDFPFNAFIVTFLIAIIIPMAFQYNMTSIIVLSSISRFIQFLVVPIGVIVFYYNKNKGTVLENVKKNVFTDVILPIISFLFTIILLVKFNWKGQFSIVEGQHTTLNYFAITAMVIGYIVLPAVLFILNKMRHQQSDIKE</sequence>
<proteinExistence type="predicted"/>
<dbReference type="PIRSF" id="PIRSF006060">
    <property type="entry name" value="AA_transporter"/>
    <property type="match status" value="1"/>
</dbReference>
<reference evidence="7 10" key="3">
    <citation type="submission" date="2020-11" db="EMBL/GenBank/DDBJ databases">
        <authorList>
            <consortium name="Pathogen Informatics"/>
        </authorList>
    </citation>
    <scope>NUCLEOTIDE SEQUENCE [LARGE SCALE GENOMIC DNA]</scope>
    <source>
        <strain evidence="7 10">NCTC12218</strain>
    </source>
</reference>
<feature type="transmembrane region" description="Helical" evidence="6">
    <location>
        <begin position="321"/>
        <end position="340"/>
    </location>
</feature>
<dbReference type="RefSeq" id="WP_126496104.1">
    <property type="nucleotide sequence ID" value="NZ_CALYEE010000003.1"/>
</dbReference>
<dbReference type="Gene3D" id="1.20.1740.10">
    <property type="entry name" value="Amino acid/polyamine transporter I"/>
    <property type="match status" value="1"/>
</dbReference>
<evidence type="ECO:0000313" key="10">
    <source>
        <dbReference type="Proteomes" id="UP000264146"/>
    </source>
</evidence>
<dbReference type="PANTHER" id="PTHR42770">
    <property type="entry name" value="AMINO ACID TRANSPORTER-RELATED"/>
    <property type="match status" value="1"/>
</dbReference>
<evidence type="ECO:0000256" key="6">
    <source>
        <dbReference type="SAM" id="Phobius"/>
    </source>
</evidence>
<feature type="transmembrane region" description="Helical" evidence="6">
    <location>
        <begin position="425"/>
        <end position="445"/>
    </location>
</feature>
<dbReference type="InterPro" id="IPR002293">
    <property type="entry name" value="AA/rel_permease1"/>
</dbReference>
<dbReference type="GO" id="GO:0022857">
    <property type="term" value="F:transmembrane transporter activity"/>
    <property type="evidence" value="ECO:0007669"/>
    <property type="project" value="InterPro"/>
</dbReference>
<keyword evidence="11" id="KW-1185">Reference proteome</keyword>
<evidence type="ECO:0000256" key="2">
    <source>
        <dbReference type="ARBA" id="ARBA00022475"/>
    </source>
</evidence>
<feature type="transmembrane region" description="Helical" evidence="6">
    <location>
        <begin position="191"/>
        <end position="208"/>
    </location>
</feature>
<organism evidence="9">
    <name type="scientific">Staphylococcus schleiferi</name>
    <dbReference type="NCBI Taxonomy" id="1295"/>
    <lineage>
        <taxon>Bacteria</taxon>
        <taxon>Bacillati</taxon>
        <taxon>Bacillota</taxon>
        <taxon>Bacilli</taxon>
        <taxon>Bacillales</taxon>
        <taxon>Staphylococcaceae</taxon>
        <taxon>Staphylococcus</taxon>
    </lineage>
</organism>
<name>A0A7Z7VXC9_STASC</name>
<dbReference type="Pfam" id="PF13520">
    <property type="entry name" value="AA_permease_2"/>
    <property type="match status" value="1"/>
</dbReference>
<dbReference type="Proteomes" id="UP000572988">
    <property type="component" value="Unassembled WGS sequence"/>
</dbReference>
<dbReference type="Proteomes" id="UP000264146">
    <property type="component" value="Chromosome"/>
</dbReference>
<feature type="transmembrane region" description="Helical" evidence="6">
    <location>
        <begin position="229"/>
        <end position="250"/>
    </location>
</feature>
<evidence type="ECO:0000313" key="9">
    <source>
        <dbReference type="EMBL" id="SUM89187.1"/>
    </source>
</evidence>
<dbReference type="GeneID" id="93790212"/>
<dbReference type="EMBL" id="POVK01000036">
    <property type="protein sequence ID" value="NHA34785.1"/>
    <property type="molecule type" value="Genomic_DNA"/>
</dbReference>
<dbReference type="InterPro" id="IPR050367">
    <property type="entry name" value="APC_superfamily"/>
</dbReference>
<feature type="transmembrane region" description="Helical" evidence="6">
    <location>
        <begin position="276"/>
        <end position="300"/>
    </location>
</feature>
<feature type="transmembrane region" description="Helical" evidence="6">
    <location>
        <begin position="151"/>
        <end position="171"/>
    </location>
</feature>
<dbReference type="GO" id="GO:0005886">
    <property type="term" value="C:plasma membrane"/>
    <property type="evidence" value="ECO:0007669"/>
    <property type="project" value="UniProtKB-SubCell"/>
</dbReference>
<accession>A0A7Z7VXC9</accession>
<dbReference type="AlphaFoldDB" id="A0A7Z7VXC9"/>
<evidence type="ECO:0000256" key="3">
    <source>
        <dbReference type="ARBA" id="ARBA00022692"/>
    </source>
</evidence>
<dbReference type="PANTHER" id="PTHR42770:SF18">
    <property type="entry name" value="ARGININE_AGMATINE ANTIPORTER"/>
    <property type="match status" value="1"/>
</dbReference>
<feature type="transmembrane region" description="Helical" evidence="6">
    <location>
        <begin position="7"/>
        <end position="33"/>
    </location>
</feature>
<reference evidence="9" key="2">
    <citation type="submission" date="2018-06" db="EMBL/GenBank/DDBJ databases">
        <authorList>
            <consortium name="Pathogen Informatics"/>
            <person name="Doyle S."/>
        </authorList>
    </citation>
    <scope>NUCLEOTIDE SEQUENCE [LARGE SCALE GENOMIC DNA]</scope>
    <source>
        <strain evidence="9">NCTC12218</strain>
    </source>
</reference>
<protein>
    <submittedName>
        <fullName evidence="9">Amino acid permease</fullName>
    </submittedName>
</protein>
<evidence type="ECO:0000313" key="11">
    <source>
        <dbReference type="Proteomes" id="UP000572988"/>
    </source>
</evidence>
<keyword evidence="4 6" id="KW-1133">Transmembrane helix</keyword>
<evidence type="ECO:0000313" key="7">
    <source>
        <dbReference type="EMBL" id="CAD7359935.1"/>
    </source>
</evidence>
<dbReference type="EMBL" id="LR962863">
    <property type="protein sequence ID" value="CAD7359935.1"/>
    <property type="molecule type" value="Genomic_DNA"/>
</dbReference>
<feature type="transmembrane region" description="Helical" evidence="6">
    <location>
        <begin position="346"/>
        <end position="371"/>
    </location>
</feature>
<evidence type="ECO:0000256" key="4">
    <source>
        <dbReference type="ARBA" id="ARBA00022989"/>
    </source>
</evidence>
<evidence type="ECO:0000313" key="8">
    <source>
        <dbReference type="EMBL" id="NHA34785.1"/>
    </source>
</evidence>
<feature type="transmembrane region" description="Helical" evidence="6">
    <location>
        <begin position="119"/>
        <end position="139"/>
    </location>
</feature>
<reference evidence="8 11" key="1">
    <citation type="submission" date="2018-01" db="EMBL/GenBank/DDBJ databases">
        <title>Complete genome sequence of Staphylococcus Scheliferi isolated from human.</title>
        <authorList>
            <person name="Abouelkhair M.A."/>
            <person name="Bemis D.A."/>
            <person name="Kania S.A."/>
        </authorList>
    </citation>
    <scope>NUCLEOTIDE SEQUENCE [LARGE SCALE GENOMIC DNA]</scope>
    <source>
        <strain evidence="8 11">ATCC 43808</strain>
    </source>
</reference>
<gene>
    <name evidence="9" type="primary">steT_2</name>
    <name evidence="8" type="ORF">C1O36_09920</name>
    <name evidence="9" type="ORF">NCTC12218_01598</name>
</gene>
<feature type="transmembrane region" description="Helical" evidence="6">
    <location>
        <begin position="80"/>
        <end position="99"/>
    </location>
</feature>
<evidence type="ECO:0000256" key="1">
    <source>
        <dbReference type="ARBA" id="ARBA00004651"/>
    </source>
</evidence>
<keyword evidence="2" id="KW-1003">Cell membrane</keyword>
<keyword evidence="5 6" id="KW-0472">Membrane</keyword>
<evidence type="ECO:0000256" key="5">
    <source>
        <dbReference type="ARBA" id="ARBA00023136"/>
    </source>
</evidence>